<evidence type="ECO:0008006" key="3">
    <source>
        <dbReference type="Google" id="ProtNLM"/>
    </source>
</evidence>
<name>A0ABW2BMU0_9HYPH</name>
<protein>
    <recommendedName>
        <fullName evidence="3">TnsA-like heteromeric transposase endonuclease subunit</fullName>
    </recommendedName>
</protein>
<dbReference type="RefSeq" id="WP_116655862.1">
    <property type="nucleotide sequence ID" value="NZ_JBHSWN010000001.1"/>
</dbReference>
<evidence type="ECO:0000313" key="2">
    <source>
        <dbReference type="Proteomes" id="UP001596292"/>
    </source>
</evidence>
<reference evidence="2" key="1">
    <citation type="journal article" date="2019" name="Int. J. Syst. Evol. Microbiol.">
        <title>The Global Catalogue of Microorganisms (GCM) 10K type strain sequencing project: providing services to taxonomists for standard genome sequencing and annotation.</title>
        <authorList>
            <consortium name="The Broad Institute Genomics Platform"/>
            <consortium name="The Broad Institute Genome Sequencing Center for Infectious Disease"/>
            <person name="Wu L."/>
            <person name="Ma J."/>
        </authorList>
    </citation>
    <scope>NUCLEOTIDE SEQUENCE [LARGE SCALE GENOMIC DNA]</scope>
    <source>
        <strain evidence="2">CCUG 48316</strain>
    </source>
</reference>
<sequence>MQPQALLTTRLAPVLLPTARDLKTAIAEDDGAAIPRRRASFAVPDDLGLGPVPRSLGPMRAPRSWVPDVVRHEKLPGGLAITTSLLETAGLTMVLCDPVNTLVVPSAHVLHYQEMDRDGRVRDACHRPQVVARRRDGGVVAYTFLATWERDRAAPHWQRTEAAVRSAYRTLGVDFRVLTEHTLFSRVQRENRTRMLKERAGPGAKPDLERVHDSLVRHGLTTTVGRFHRSAKPFPARRIDRTLACLMELALAGSIRLDLRQPLGSETRIMRGAVA</sequence>
<evidence type="ECO:0000313" key="1">
    <source>
        <dbReference type="EMBL" id="MFC6791758.1"/>
    </source>
</evidence>
<keyword evidence="2" id="KW-1185">Reference proteome</keyword>
<gene>
    <name evidence="1" type="ORF">ACFQE0_20475</name>
</gene>
<dbReference type="EMBL" id="JBHSWN010000001">
    <property type="protein sequence ID" value="MFC6791758.1"/>
    <property type="molecule type" value="Genomic_DNA"/>
</dbReference>
<accession>A0ABW2BMU0</accession>
<proteinExistence type="predicted"/>
<dbReference type="Proteomes" id="UP001596292">
    <property type="component" value="Unassembled WGS sequence"/>
</dbReference>
<comment type="caution">
    <text evidence="1">The sequence shown here is derived from an EMBL/GenBank/DDBJ whole genome shotgun (WGS) entry which is preliminary data.</text>
</comment>
<organism evidence="1 2">
    <name type="scientific">Methylobacterium komagatae</name>
    <dbReference type="NCBI Taxonomy" id="374425"/>
    <lineage>
        <taxon>Bacteria</taxon>
        <taxon>Pseudomonadati</taxon>
        <taxon>Pseudomonadota</taxon>
        <taxon>Alphaproteobacteria</taxon>
        <taxon>Hyphomicrobiales</taxon>
        <taxon>Methylobacteriaceae</taxon>
        <taxon>Methylobacterium</taxon>
    </lineage>
</organism>